<reference evidence="2 3" key="1">
    <citation type="journal article" date="2013" name="ISME J.">
        <title>By their genes ye shall know them: genomic signatures of predatory bacteria.</title>
        <authorList>
            <person name="Pasternak Z."/>
            <person name="Pietrokovski S."/>
            <person name="Rotem O."/>
            <person name="Gophna U."/>
            <person name="Lurie-Weinberger M.N."/>
            <person name="Jurkevitch E."/>
        </authorList>
    </citation>
    <scope>NUCLEOTIDE SEQUENCE [LARGE SCALE GENOMIC DNA]</scope>
    <source>
        <strain evidence="2">EPB</strain>
    </source>
</reference>
<dbReference type="Pfam" id="PF09413">
    <property type="entry name" value="DUF2007"/>
    <property type="match status" value="1"/>
</dbReference>
<sequence length="114" mass="12656">MPLDRYCDCYGAHVIRGLLETNDIPCFVFDGLHAQNVWYMQHIMGVRIMVRQSDLEAARAVIEHAQLTPLDLPEGEQPPQTVAESMSVSDKIIAVIGTIAAGAPFIPRPKKNKK</sequence>
<protein>
    <recommendedName>
        <fullName evidence="1">DUF2007 domain-containing protein</fullName>
    </recommendedName>
</protein>
<evidence type="ECO:0000313" key="3">
    <source>
        <dbReference type="Proteomes" id="UP000011932"/>
    </source>
</evidence>
<dbReference type="Gene3D" id="3.30.70.790">
    <property type="entry name" value="UreE, C-terminal domain"/>
    <property type="match status" value="1"/>
</dbReference>
<gene>
    <name evidence="2" type="ORF">A11S_1684</name>
</gene>
<accession>M4VGL2</accession>
<name>M4VGL2_9BACT</name>
<dbReference type="SUPFAM" id="SSF54913">
    <property type="entry name" value="GlnB-like"/>
    <property type="match status" value="1"/>
</dbReference>
<dbReference type="AlphaFoldDB" id="M4VGL2"/>
<evidence type="ECO:0000259" key="1">
    <source>
        <dbReference type="Pfam" id="PF09413"/>
    </source>
</evidence>
<feature type="domain" description="DUF2007" evidence="1">
    <location>
        <begin position="12"/>
        <end position="65"/>
    </location>
</feature>
<dbReference type="Proteomes" id="UP000011932">
    <property type="component" value="Chromosome"/>
</dbReference>
<dbReference type="InterPro" id="IPR018551">
    <property type="entry name" value="DUF2007"/>
</dbReference>
<dbReference type="HOGENOM" id="CLU_2118213_0_0_5"/>
<dbReference type="EMBL" id="CP003538">
    <property type="protein sequence ID" value="AGH98487.1"/>
    <property type="molecule type" value="Genomic_DNA"/>
</dbReference>
<dbReference type="InterPro" id="IPR011322">
    <property type="entry name" value="N-reg_PII-like_a/b"/>
</dbReference>
<proteinExistence type="predicted"/>
<dbReference type="KEGG" id="man:A11S_1684"/>
<dbReference type="STRING" id="349215.A11S_1684"/>
<evidence type="ECO:0000313" key="2">
    <source>
        <dbReference type="EMBL" id="AGH98487.1"/>
    </source>
</evidence>
<organism evidence="2 3">
    <name type="scientific">Micavibrio aeruginosavorus EPB</name>
    <dbReference type="NCBI Taxonomy" id="349215"/>
    <lineage>
        <taxon>Bacteria</taxon>
        <taxon>Pseudomonadati</taxon>
        <taxon>Bdellovibrionota</taxon>
        <taxon>Bdellovibrionia</taxon>
        <taxon>Bdellovibrionales</taxon>
        <taxon>Pseudobdellovibrionaceae</taxon>
        <taxon>Micavibrio</taxon>
    </lineage>
</organism>